<dbReference type="CDD" id="cd02440">
    <property type="entry name" value="AdoMet_MTases"/>
    <property type="match status" value="1"/>
</dbReference>
<dbReference type="EMBL" id="JBBBZM010000016">
    <property type="protein sequence ID" value="KAL0638953.1"/>
    <property type="molecule type" value="Genomic_DNA"/>
</dbReference>
<dbReference type="SUPFAM" id="SSF53335">
    <property type="entry name" value="S-adenosyl-L-methionine-dependent methyltransferases"/>
    <property type="match status" value="1"/>
</dbReference>
<evidence type="ECO:0008006" key="3">
    <source>
        <dbReference type="Google" id="ProtNLM"/>
    </source>
</evidence>
<evidence type="ECO:0000313" key="2">
    <source>
        <dbReference type="Proteomes" id="UP001447188"/>
    </source>
</evidence>
<keyword evidence="2" id="KW-1185">Reference proteome</keyword>
<accession>A0ABR3GSQ0</accession>
<evidence type="ECO:0000313" key="1">
    <source>
        <dbReference type="EMBL" id="KAL0638953.1"/>
    </source>
</evidence>
<comment type="caution">
    <text evidence="1">The sequence shown here is derived from an EMBL/GenBank/DDBJ whole genome shotgun (WGS) entry which is preliminary data.</text>
</comment>
<dbReference type="InterPro" id="IPR029063">
    <property type="entry name" value="SAM-dependent_MTases_sf"/>
</dbReference>
<reference evidence="1 2" key="1">
    <citation type="submission" date="2024-02" db="EMBL/GenBank/DDBJ databases">
        <title>Discinaceae phylogenomics.</title>
        <authorList>
            <person name="Dirks A.C."/>
            <person name="James T.Y."/>
        </authorList>
    </citation>
    <scope>NUCLEOTIDE SEQUENCE [LARGE SCALE GENOMIC DNA]</scope>
    <source>
        <strain evidence="1 2">ACD0624</strain>
    </source>
</reference>
<proteinExistence type="predicted"/>
<gene>
    <name evidence="1" type="ORF">Q9L58_002004</name>
</gene>
<dbReference type="Proteomes" id="UP001447188">
    <property type="component" value="Unassembled WGS sequence"/>
</dbReference>
<protein>
    <recommendedName>
        <fullName evidence="3">Methyltransferase domain-containing protein</fullName>
    </recommendedName>
</protein>
<name>A0ABR3GSQ0_9PEZI</name>
<dbReference type="Gene3D" id="3.40.50.150">
    <property type="entry name" value="Vaccinia Virus protein VP39"/>
    <property type="match status" value="1"/>
</dbReference>
<sequence>MSTGFDATALTGFSAAEAYDAHRPSYIKPAVDDLLTQLRVSGVPRAKILDLAAGTGKFTELLAVRDERYQILAVEPHQQMLAKLKEKRLRGVEVREGDAVFATPEALASIARTLRPAGKLGLIWNIEDYNQARDYPTKTRWESDLRTINWKYTTDTSPRYKDVAWAAAFEGQSVFSPIEEKIFEVKVWLEKEALWQRLGTLSNIANLSDGEKDDLRDDFDEVLEDAVDVERNGKGEIAVHYIVHTAWATKI</sequence>
<organism evidence="1 2">
    <name type="scientific">Discina gigas</name>
    <dbReference type="NCBI Taxonomy" id="1032678"/>
    <lineage>
        <taxon>Eukaryota</taxon>
        <taxon>Fungi</taxon>
        <taxon>Dikarya</taxon>
        <taxon>Ascomycota</taxon>
        <taxon>Pezizomycotina</taxon>
        <taxon>Pezizomycetes</taxon>
        <taxon>Pezizales</taxon>
        <taxon>Discinaceae</taxon>
        <taxon>Discina</taxon>
    </lineage>
</organism>